<dbReference type="NCBIfam" id="TIGR00595">
    <property type="entry name" value="priA"/>
    <property type="match status" value="1"/>
</dbReference>
<dbReference type="InterPro" id="IPR001650">
    <property type="entry name" value="Helicase_C-like"/>
</dbReference>
<feature type="domain" description="Helicase C-terminal" evidence="13">
    <location>
        <begin position="468"/>
        <end position="625"/>
    </location>
</feature>
<feature type="binding site" evidence="11">
    <location>
        <position position="433"/>
    </location>
    <ligand>
        <name>Zn(2+)</name>
        <dbReference type="ChEBI" id="CHEBI:29105"/>
        <label>1</label>
    </ligand>
</feature>
<feature type="binding site" evidence="11">
    <location>
        <position position="473"/>
    </location>
    <ligand>
        <name>Zn(2+)</name>
        <dbReference type="ChEBI" id="CHEBI:29105"/>
        <label>1</label>
    </ligand>
</feature>
<dbReference type="EC" id="5.6.2.4" evidence="11"/>
<feature type="binding site" evidence="11">
    <location>
        <position position="436"/>
    </location>
    <ligand>
        <name>Zn(2+)</name>
        <dbReference type="ChEBI" id="CHEBI:29105"/>
        <label>1</label>
    </ligand>
</feature>
<evidence type="ECO:0000313" key="15">
    <source>
        <dbReference type="Proteomes" id="UP001061302"/>
    </source>
</evidence>
<dbReference type="HAMAP" id="MF_00983">
    <property type="entry name" value="PriA"/>
    <property type="match status" value="1"/>
</dbReference>
<dbReference type="InterPro" id="IPR041222">
    <property type="entry name" value="PriA_3primeBD"/>
</dbReference>
<name>A0ABY6DRQ7_9NEIS</name>
<keyword evidence="8 11" id="KW-0067">ATP-binding</keyword>
<dbReference type="PROSITE" id="PS51194">
    <property type="entry name" value="HELICASE_CTER"/>
    <property type="match status" value="1"/>
</dbReference>
<dbReference type="EMBL" id="CP106753">
    <property type="protein sequence ID" value="UXY17054.1"/>
    <property type="molecule type" value="Genomic_DNA"/>
</dbReference>
<dbReference type="PANTHER" id="PTHR30580:SF0">
    <property type="entry name" value="PRIMOSOMAL PROTEIN N"/>
    <property type="match status" value="1"/>
</dbReference>
<feature type="binding site" evidence="11">
    <location>
        <position position="460"/>
    </location>
    <ligand>
        <name>Zn(2+)</name>
        <dbReference type="ChEBI" id="CHEBI:29105"/>
        <label>2</label>
    </ligand>
</feature>
<dbReference type="SMART" id="SM00490">
    <property type="entry name" value="HELICc"/>
    <property type="match status" value="1"/>
</dbReference>
<evidence type="ECO:0000256" key="9">
    <source>
        <dbReference type="ARBA" id="ARBA00023125"/>
    </source>
</evidence>
<dbReference type="PROSITE" id="PS51192">
    <property type="entry name" value="HELICASE_ATP_BIND_1"/>
    <property type="match status" value="1"/>
</dbReference>
<organism evidence="14 15">
    <name type="scientific">Chitiniphilus purpureus</name>
    <dbReference type="NCBI Taxonomy" id="2981137"/>
    <lineage>
        <taxon>Bacteria</taxon>
        <taxon>Pseudomonadati</taxon>
        <taxon>Pseudomonadota</taxon>
        <taxon>Betaproteobacteria</taxon>
        <taxon>Neisseriales</taxon>
        <taxon>Chitinibacteraceae</taxon>
        <taxon>Chitiniphilus</taxon>
    </lineage>
</organism>
<dbReference type="PANTHER" id="PTHR30580">
    <property type="entry name" value="PRIMOSOMAL PROTEIN N"/>
    <property type="match status" value="1"/>
</dbReference>
<keyword evidence="1 11" id="KW-0639">Primosome</keyword>
<accession>A0ABY6DRQ7</accession>
<evidence type="ECO:0000256" key="2">
    <source>
        <dbReference type="ARBA" id="ARBA00022705"/>
    </source>
</evidence>
<feature type="binding site" evidence="11">
    <location>
        <position position="463"/>
    </location>
    <ligand>
        <name>Zn(2+)</name>
        <dbReference type="ChEBI" id="CHEBI:29105"/>
        <label>2</label>
    </ligand>
</feature>
<keyword evidence="4 11" id="KW-0547">Nucleotide-binding</keyword>
<evidence type="ECO:0000256" key="5">
    <source>
        <dbReference type="ARBA" id="ARBA00022801"/>
    </source>
</evidence>
<keyword evidence="3 11" id="KW-0479">Metal-binding</keyword>
<feature type="binding site" evidence="11">
    <location>
        <position position="445"/>
    </location>
    <ligand>
        <name>Zn(2+)</name>
        <dbReference type="ChEBI" id="CHEBI:29105"/>
        <label>2</label>
    </ligand>
</feature>
<keyword evidence="10 11" id="KW-0413">Isomerase</keyword>
<keyword evidence="6 11" id="KW-0347">Helicase</keyword>
<comment type="catalytic activity">
    <reaction evidence="11">
        <text>ATP + H2O = ADP + phosphate + H(+)</text>
        <dbReference type="Rhea" id="RHEA:13065"/>
        <dbReference type="ChEBI" id="CHEBI:15377"/>
        <dbReference type="ChEBI" id="CHEBI:15378"/>
        <dbReference type="ChEBI" id="CHEBI:30616"/>
        <dbReference type="ChEBI" id="CHEBI:43474"/>
        <dbReference type="ChEBI" id="CHEBI:456216"/>
        <dbReference type="EC" id="5.6.2.4"/>
    </reaction>
</comment>
<evidence type="ECO:0000256" key="7">
    <source>
        <dbReference type="ARBA" id="ARBA00022833"/>
    </source>
</evidence>
<protein>
    <recommendedName>
        <fullName evidence="11">Replication restart protein PriA</fullName>
    </recommendedName>
    <alternativeName>
        <fullName evidence="11">ATP-dependent DNA helicase PriA</fullName>
        <ecNumber evidence="11">5.6.2.4</ecNumber>
    </alternativeName>
    <alternativeName>
        <fullName evidence="11">DNA 3'-5' helicase PriA</fullName>
    </alternativeName>
</protein>
<keyword evidence="7 11" id="KW-0862">Zinc</keyword>
<feature type="binding site" evidence="11">
    <location>
        <position position="442"/>
    </location>
    <ligand>
        <name>Zn(2+)</name>
        <dbReference type="ChEBI" id="CHEBI:29105"/>
        <label>2</label>
    </ligand>
</feature>
<keyword evidence="5 11" id="KW-0378">Hydrolase</keyword>
<dbReference type="InterPro" id="IPR040498">
    <property type="entry name" value="PriA_CRR"/>
</dbReference>
<evidence type="ECO:0000256" key="1">
    <source>
        <dbReference type="ARBA" id="ARBA00022515"/>
    </source>
</evidence>
<gene>
    <name evidence="11" type="primary">priA</name>
    <name evidence="14" type="ORF">N8I74_08600</name>
</gene>
<keyword evidence="2 11" id="KW-0235">DNA replication</keyword>
<dbReference type="CDD" id="cd17929">
    <property type="entry name" value="DEXHc_priA"/>
    <property type="match status" value="1"/>
</dbReference>
<dbReference type="RefSeq" id="WP_263126483.1">
    <property type="nucleotide sequence ID" value="NZ_CP106753.1"/>
</dbReference>
<dbReference type="InterPro" id="IPR042115">
    <property type="entry name" value="PriA_3primeBD_sf"/>
</dbReference>
<comment type="function">
    <text evidence="11">Initiates the restart of stalled replication forks, which reloads the replicative helicase on sites other than the origin of replication. Recognizes and binds to abandoned replication forks and remodels them to uncover a helicase loading site. Promotes assembly of the primosome at these replication forks.</text>
</comment>
<evidence type="ECO:0000256" key="4">
    <source>
        <dbReference type="ARBA" id="ARBA00022741"/>
    </source>
</evidence>
<proteinExistence type="inferred from homology"/>
<dbReference type="SMART" id="SM00487">
    <property type="entry name" value="DEXDc"/>
    <property type="match status" value="1"/>
</dbReference>
<comment type="similarity">
    <text evidence="11">Belongs to the helicase family. PriA subfamily.</text>
</comment>
<dbReference type="Pfam" id="PF00270">
    <property type="entry name" value="DEAD"/>
    <property type="match status" value="1"/>
</dbReference>
<dbReference type="NCBIfam" id="NF004067">
    <property type="entry name" value="PRK05580.1-4"/>
    <property type="match status" value="1"/>
</dbReference>
<dbReference type="Pfam" id="PF17764">
    <property type="entry name" value="PriA_3primeBD"/>
    <property type="match status" value="1"/>
</dbReference>
<dbReference type="InterPro" id="IPR027417">
    <property type="entry name" value="P-loop_NTPase"/>
</dbReference>
<dbReference type="InterPro" id="IPR041236">
    <property type="entry name" value="PriA_C"/>
</dbReference>
<dbReference type="InterPro" id="IPR011545">
    <property type="entry name" value="DEAD/DEAH_box_helicase_dom"/>
</dbReference>
<dbReference type="SUPFAM" id="SSF52540">
    <property type="entry name" value="P-loop containing nucleoside triphosphate hydrolases"/>
    <property type="match status" value="1"/>
</dbReference>
<dbReference type="Pfam" id="PF18319">
    <property type="entry name" value="Zn_ribbon_PriA"/>
    <property type="match status" value="1"/>
</dbReference>
<dbReference type="Gene3D" id="3.40.50.300">
    <property type="entry name" value="P-loop containing nucleotide triphosphate hydrolases"/>
    <property type="match status" value="2"/>
</dbReference>
<keyword evidence="9 11" id="KW-0238">DNA-binding</keyword>
<evidence type="ECO:0000259" key="12">
    <source>
        <dbReference type="PROSITE" id="PS51192"/>
    </source>
</evidence>
<sequence>MSERFATVALDVPLARLFDYRLPPGLAPMVGQRIVVPFGKQVLSGIVVAVHAQQPALEQVRDALLAPSDMPALPEDVLALCRFCTDYYAYPFGAVLAAAVPGVFRLPRPWAGSTGTQAYVATDAAALLAQVPARARKQRALAQALAQPQSVAAIRQVAGDALRWVQGWLAQGLVAPARLPAAAAPGAMAGEIPLLNPEQQAAVAAIDAAQGFAPLLLYGITGSGKTEVYLRTIATARQRGQQVLVLVPEINLTPQLEARFRARFPHERIVSLHSGLADGERVRHWLAAAQGEAGVVLGTRLAIFTPLPALGLIIIDEEHDASYRQAEGFRYSARDVAVYRARLRQVPVVLGSATPGLESWKNARDARYRLLQLRTRAVAGARPPRIELLPTQRQRMHDGLAEPALQALREVLAAGRQALVFVNRRGYAPVLACHDCGWISACPQCSARLVLHLADRRLRCHHCGHEERVPAACPDCGNQDLKPLGQGSQRVESALAQLFPQANVLRIDRDSTRRKGALGEMLQQAHTGEADLLVGTQMLAKGHDFPGLDLVVVLNADNGLFSVDFRAEERLFAQLLQVAGRAGRAGQAGRVLIQTQYPEHPFYAALVAGDYAAFADAQLAERRSLALPPYAAWAIVRAQAREQATALAFLREAAAQLAGFPIQVAEPVPAAMARKAGWERAHVVLSAPGRAPLQVALRHLAATLSENPPRGVRWLLDVDPHEF</sequence>
<evidence type="ECO:0000256" key="8">
    <source>
        <dbReference type="ARBA" id="ARBA00022840"/>
    </source>
</evidence>
<dbReference type="Gene3D" id="3.40.1440.60">
    <property type="entry name" value="PriA, 3(prime) DNA-binding domain"/>
    <property type="match status" value="1"/>
</dbReference>
<comment type="subunit">
    <text evidence="11">Component of the replication restart primosome.</text>
</comment>
<evidence type="ECO:0000256" key="10">
    <source>
        <dbReference type="ARBA" id="ARBA00023235"/>
    </source>
</evidence>
<feature type="domain" description="Helicase ATP-binding" evidence="12">
    <location>
        <begin position="206"/>
        <end position="373"/>
    </location>
</feature>
<reference evidence="14" key="1">
    <citation type="submission" date="2022-10" db="EMBL/GenBank/DDBJ databases">
        <title>Chitiniphilus purpureus sp. nov., a novel chitin-degrading bacterium isolated from crawfish pond sediment.</title>
        <authorList>
            <person name="Li K."/>
        </authorList>
    </citation>
    <scope>NUCLEOTIDE SEQUENCE</scope>
    <source>
        <strain evidence="14">CD1</strain>
    </source>
</reference>
<dbReference type="InterPro" id="IPR005259">
    <property type="entry name" value="PriA"/>
</dbReference>
<comment type="cofactor">
    <cofactor evidence="11">
        <name>Zn(2+)</name>
        <dbReference type="ChEBI" id="CHEBI:29105"/>
    </cofactor>
    <text evidence="11">Binds 2 zinc ions per subunit.</text>
</comment>
<dbReference type="Pfam" id="PF18074">
    <property type="entry name" value="PriA_C"/>
    <property type="match status" value="1"/>
</dbReference>
<keyword evidence="15" id="KW-1185">Reference proteome</keyword>
<evidence type="ECO:0000259" key="13">
    <source>
        <dbReference type="PROSITE" id="PS51194"/>
    </source>
</evidence>
<comment type="catalytic activity">
    <reaction evidence="11">
        <text>Couples ATP hydrolysis with the unwinding of duplex DNA by translocating in the 3'-5' direction.</text>
        <dbReference type="EC" id="5.6.2.4"/>
    </reaction>
</comment>
<feature type="binding site" evidence="11">
    <location>
        <position position="476"/>
    </location>
    <ligand>
        <name>Zn(2+)</name>
        <dbReference type="ChEBI" id="CHEBI:29105"/>
        <label>1</label>
    </ligand>
</feature>
<dbReference type="CDD" id="cd18804">
    <property type="entry name" value="SF2_C_priA"/>
    <property type="match status" value="1"/>
</dbReference>
<evidence type="ECO:0000256" key="3">
    <source>
        <dbReference type="ARBA" id="ARBA00022723"/>
    </source>
</evidence>
<evidence type="ECO:0000256" key="11">
    <source>
        <dbReference type="HAMAP-Rule" id="MF_00983"/>
    </source>
</evidence>
<evidence type="ECO:0000256" key="6">
    <source>
        <dbReference type="ARBA" id="ARBA00022806"/>
    </source>
</evidence>
<dbReference type="Proteomes" id="UP001061302">
    <property type="component" value="Chromosome"/>
</dbReference>
<evidence type="ECO:0000313" key="14">
    <source>
        <dbReference type="EMBL" id="UXY17054.1"/>
    </source>
</evidence>
<dbReference type="InterPro" id="IPR014001">
    <property type="entry name" value="Helicase_ATP-bd"/>
</dbReference>
<dbReference type="GO" id="GO:0016787">
    <property type="term" value="F:hydrolase activity"/>
    <property type="evidence" value="ECO:0007669"/>
    <property type="project" value="UniProtKB-KW"/>
</dbReference>
<dbReference type="Pfam" id="PF00271">
    <property type="entry name" value="Helicase_C"/>
    <property type="match status" value="1"/>
</dbReference>